<keyword evidence="15 20" id="KW-0472">Membrane</keyword>
<comment type="caution">
    <text evidence="21">The sequence shown here is derived from an EMBL/GenBank/DDBJ whole genome shotgun (WGS) entry which is preliminary data.</text>
</comment>
<evidence type="ECO:0000256" key="17">
    <source>
        <dbReference type="ARBA" id="ARBA00023264"/>
    </source>
</evidence>
<keyword evidence="10 20" id="KW-0548">Nucleotidyltransferase</keyword>
<organism evidence="21 22">
    <name type="scientific">Pinctada imbricata</name>
    <name type="common">Atlantic pearl-oyster</name>
    <name type="synonym">Pinctada martensii</name>
    <dbReference type="NCBI Taxonomy" id="66713"/>
    <lineage>
        <taxon>Eukaryota</taxon>
        <taxon>Metazoa</taxon>
        <taxon>Spiralia</taxon>
        <taxon>Lophotrochozoa</taxon>
        <taxon>Mollusca</taxon>
        <taxon>Bivalvia</taxon>
        <taxon>Autobranchia</taxon>
        <taxon>Pteriomorphia</taxon>
        <taxon>Pterioida</taxon>
        <taxon>Pterioidea</taxon>
        <taxon>Pteriidae</taxon>
        <taxon>Pinctada</taxon>
    </lineage>
</organism>
<keyword evidence="22" id="KW-1185">Reference proteome</keyword>
<comment type="function">
    <text evidence="20">Catalyzes the conversion of phosphatidic acid (PA) to CDP-diacylglycerol (CDP-DAG), an essential intermediate in the synthesis of phosphatidylglycerol, cardiolipin and phosphatidylinositol.</text>
</comment>
<dbReference type="PANTHER" id="PTHR13619:SF0">
    <property type="entry name" value="PHOSPHATIDATE CYTIDYLYLTRANSFERASE, MITOCHONDRIAL"/>
    <property type="match status" value="1"/>
</dbReference>
<dbReference type="EC" id="2.7.7.41" evidence="6 20"/>
<name>A0AA89C3G2_PINIB</name>
<evidence type="ECO:0000256" key="19">
    <source>
        <dbReference type="ARBA" id="ARBA00031502"/>
    </source>
</evidence>
<proteinExistence type="inferred from homology"/>
<dbReference type="GO" id="GO:0016024">
    <property type="term" value="P:CDP-diacylglycerol biosynthetic process"/>
    <property type="evidence" value="ECO:0007669"/>
    <property type="project" value="UniProtKB-UniRule"/>
</dbReference>
<dbReference type="GO" id="GO:0004605">
    <property type="term" value="F:phosphatidate cytidylyltransferase activity"/>
    <property type="evidence" value="ECO:0007669"/>
    <property type="project" value="UniProtKB-UniRule"/>
</dbReference>
<evidence type="ECO:0000256" key="10">
    <source>
        <dbReference type="ARBA" id="ARBA00022695"/>
    </source>
</evidence>
<dbReference type="GO" id="GO:0032049">
    <property type="term" value="P:cardiolipin biosynthetic process"/>
    <property type="evidence" value="ECO:0007669"/>
    <property type="project" value="UniProtKB-UniRule"/>
</dbReference>
<dbReference type="PANTHER" id="PTHR13619">
    <property type="entry name" value="PHOSPHATIDATE CYTIDYLYLTRANSFERASE, MITOCHONDRIAL"/>
    <property type="match status" value="1"/>
</dbReference>
<dbReference type="Proteomes" id="UP001186944">
    <property type="component" value="Unassembled WGS sequence"/>
</dbReference>
<evidence type="ECO:0000256" key="4">
    <source>
        <dbReference type="ARBA" id="ARBA00005189"/>
    </source>
</evidence>
<reference evidence="21" key="1">
    <citation type="submission" date="2019-08" db="EMBL/GenBank/DDBJ databases">
        <title>The improved chromosome-level genome for the pearl oyster Pinctada fucata martensii using PacBio sequencing and Hi-C.</title>
        <authorList>
            <person name="Zheng Z."/>
        </authorList>
    </citation>
    <scope>NUCLEOTIDE SEQUENCE</scope>
    <source>
        <strain evidence="21">ZZ-2019</strain>
        <tissue evidence="21">Adductor muscle</tissue>
    </source>
</reference>
<keyword evidence="9 20" id="KW-0808">Transferase</keyword>
<comment type="subcellular location">
    <subcellularLocation>
        <location evidence="2 20">Mitochondrion inner membrane</location>
        <topology evidence="2 20">Peripheral membrane protein</topology>
        <orientation evidence="2 20">Matrix side</orientation>
    </subcellularLocation>
</comment>
<evidence type="ECO:0000256" key="5">
    <source>
        <dbReference type="ARBA" id="ARBA00005458"/>
    </source>
</evidence>
<comment type="similarity">
    <text evidence="5 20">Belongs to the TAM41 family.</text>
</comment>
<evidence type="ECO:0000256" key="12">
    <source>
        <dbReference type="ARBA" id="ARBA00022842"/>
    </source>
</evidence>
<keyword evidence="13 20" id="KW-0443">Lipid metabolism</keyword>
<comment type="pathway">
    <text evidence="3 20">Phospholipid metabolism; CDP-diacylglycerol biosynthesis; CDP-diacylglycerol from sn-glycerol 3-phosphate: step 3/3.</text>
</comment>
<comment type="pathway">
    <text evidence="4">Lipid metabolism.</text>
</comment>
<dbReference type="EMBL" id="VSWD01000009">
    <property type="protein sequence ID" value="KAK3093251.1"/>
    <property type="molecule type" value="Genomic_DNA"/>
</dbReference>
<dbReference type="GO" id="GO:0005743">
    <property type="term" value="C:mitochondrial inner membrane"/>
    <property type="evidence" value="ECO:0007669"/>
    <property type="project" value="UniProtKB-SubCell"/>
</dbReference>
<dbReference type="InterPro" id="IPR015222">
    <property type="entry name" value="Tam41"/>
</dbReference>
<protein>
    <recommendedName>
        <fullName evidence="7 20">Phosphatidate cytidylyltransferase, mitochondrial</fullName>
        <ecNumber evidence="6 20">2.7.7.41</ecNumber>
    </recommendedName>
    <alternativeName>
        <fullName evidence="18 20">CDP-diacylglycerol synthase</fullName>
    </alternativeName>
    <alternativeName>
        <fullName evidence="19 20">Mitochondrial translocator assembly and maintenance protein 41 homolog</fullName>
    </alternativeName>
</protein>
<gene>
    <name evidence="21" type="ORF">FSP39_013269</name>
</gene>
<evidence type="ECO:0000256" key="1">
    <source>
        <dbReference type="ARBA" id="ARBA00001946"/>
    </source>
</evidence>
<evidence type="ECO:0000256" key="2">
    <source>
        <dbReference type="ARBA" id="ARBA00004443"/>
    </source>
</evidence>
<comment type="catalytic activity">
    <reaction evidence="20">
        <text>a 1,2-diacyl-sn-glycero-3-phosphate + CTP + H(+) = a CDP-1,2-diacyl-sn-glycerol + diphosphate</text>
        <dbReference type="Rhea" id="RHEA:16229"/>
        <dbReference type="ChEBI" id="CHEBI:15378"/>
        <dbReference type="ChEBI" id="CHEBI:33019"/>
        <dbReference type="ChEBI" id="CHEBI:37563"/>
        <dbReference type="ChEBI" id="CHEBI:58332"/>
        <dbReference type="ChEBI" id="CHEBI:58608"/>
        <dbReference type="EC" id="2.7.7.41"/>
    </reaction>
</comment>
<evidence type="ECO:0000256" key="6">
    <source>
        <dbReference type="ARBA" id="ARBA00012487"/>
    </source>
</evidence>
<evidence type="ECO:0000256" key="20">
    <source>
        <dbReference type="PIRNR" id="PIRNR028840"/>
    </source>
</evidence>
<evidence type="ECO:0000256" key="9">
    <source>
        <dbReference type="ARBA" id="ARBA00022679"/>
    </source>
</evidence>
<sequence length="351" mass="40631">MAAILNAFRFRADAVWKPAFSRFVSTDVCERILCNFPDGIDMAFAYGSAVFKQEGQDEAQKKSNMLDFIFVVNDPLEWHSQNLKANNSHYSFLKYLGPKAIADIQTKYGAGVYFNSKVFVDGREIKYGVLSTSELVSDLYDWKSLYISGRLHKPAKIIIRPEKSDILTAMQVNLQNALHASLLMLPEYFTEEQLYLKITSLSYDGDFRMRFGENKNKVSNIVSPNMPYFRQLYQHIWSKEPHLHWDSAQNCFEQYPNHVTQFHHLNLLPKLVQQNLLKHHQKNVKKSLDIEEVIRVMAFDPNCDERVADAIRDIVFKSSATQSIKSFFTAGVFKSLKYSARKIRKMREGNK</sequence>
<keyword evidence="14 20" id="KW-0496">Mitochondrion</keyword>
<keyword evidence="16 20" id="KW-0594">Phospholipid biosynthesis</keyword>
<evidence type="ECO:0000256" key="11">
    <source>
        <dbReference type="ARBA" id="ARBA00022792"/>
    </source>
</evidence>
<evidence type="ECO:0000256" key="16">
    <source>
        <dbReference type="ARBA" id="ARBA00023209"/>
    </source>
</evidence>
<evidence type="ECO:0000256" key="14">
    <source>
        <dbReference type="ARBA" id="ARBA00023128"/>
    </source>
</evidence>
<accession>A0AA89C3G2</accession>
<keyword evidence="12 20" id="KW-0460">Magnesium</keyword>
<evidence type="ECO:0000256" key="15">
    <source>
        <dbReference type="ARBA" id="ARBA00023136"/>
    </source>
</evidence>
<keyword evidence="8 20" id="KW-0444">Lipid biosynthesis</keyword>
<evidence type="ECO:0000256" key="8">
    <source>
        <dbReference type="ARBA" id="ARBA00022516"/>
    </source>
</evidence>
<evidence type="ECO:0000256" key="7">
    <source>
        <dbReference type="ARBA" id="ARBA00018337"/>
    </source>
</evidence>
<evidence type="ECO:0000313" key="21">
    <source>
        <dbReference type="EMBL" id="KAK3093251.1"/>
    </source>
</evidence>
<evidence type="ECO:0000256" key="18">
    <source>
        <dbReference type="ARBA" id="ARBA00029893"/>
    </source>
</evidence>
<keyword evidence="11 20" id="KW-0999">Mitochondrion inner membrane</keyword>
<keyword evidence="17 20" id="KW-1208">Phospholipid metabolism</keyword>
<dbReference type="AlphaFoldDB" id="A0AA89C3G2"/>
<evidence type="ECO:0000256" key="3">
    <source>
        <dbReference type="ARBA" id="ARBA00005119"/>
    </source>
</evidence>
<dbReference type="PIRSF" id="PIRSF028840">
    <property type="entry name" value="Mmp37"/>
    <property type="match status" value="1"/>
</dbReference>
<evidence type="ECO:0000313" key="22">
    <source>
        <dbReference type="Proteomes" id="UP001186944"/>
    </source>
</evidence>
<evidence type="ECO:0000256" key="13">
    <source>
        <dbReference type="ARBA" id="ARBA00023098"/>
    </source>
</evidence>
<dbReference type="Pfam" id="PF09139">
    <property type="entry name" value="Tam41_Mmp37"/>
    <property type="match status" value="1"/>
</dbReference>
<comment type="cofactor">
    <cofactor evidence="1 20">
        <name>Mg(2+)</name>
        <dbReference type="ChEBI" id="CHEBI:18420"/>
    </cofactor>
</comment>